<proteinExistence type="predicted"/>
<evidence type="ECO:0000256" key="1">
    <source>
        <dbReference type="SAM" id="MobiDB-lite"/>
    </source>
</evidence>
<evidence type="ECO:0000313" key="3">
    <source>
        <dbReference type="Proteomes" id="UP000518300"/>
    </source>
</evidence>
<dbReference type="Proteomes" id="UP000518300">
    <property type="component" value="Unassembled WGS sequence"/>
</dbReference>
<reference evidence="2 3" key="1">
    <citation type="submission" date="2020-04" db="EMBL/GenBank/DDBJ databases">
        <title>Draft genome of Pyxidicoccus fallax type strain.</title>
        <authorList>
            <person name="Whitworth D.E."/>
        </authorList>
    </citation>
    <scope>NUCLEOTIDE SEQUENCE [LARGE SCALE GENOMIC DNA]</scope>
    <source>
        <strain evidence="2 3">DSM 14698</strain>
    </source>
</reference>
<dbReference type="EMBL" id="JABBJJ010000199">
    <property type="protein sequence ID" value="NMO19691.1"/>
    <property type="molecule type" value="Genomic_DNA"/>
</dbReference>
<sequence>MRPSVLLCVVWLLPMAALAQSRGVALYERGEYAKARRALELDVRTKGLSHRELGIARLYLAASLHELGELAETRAHLEDLARNHPDQPVEPALFPPEFVLLASEARRRVDAERQPPPPEPKVPEVKQAPAESPWEEPTQEPAEGPEPMSAGRARLLPEVFGFVDPVGKSVGAGGGLTYGSGSFEVGARVLLGSDVGAGLQAGYVLGDGAFRPHVALRATAVPGLSAYGAGPVVGARFALGRSLTALVDVGGEFFFKVPETGYRSFALTASAGFGFDLLSP</sequence>
<gene>
    <name evidence="2" type="ORF">HG543_33175</name>
</gene>
<dbReference type="InterPro" id="IPR011990">
    <property type="entry name" value="TPR-like_helical_dom_sf"/>
</dbReference>
<comment type="caution">
    <text evidence="2">The sequence shown here is derived from an EMBL/GenBank/DDBJ whole genome shotgun (WGS) entry which is preliminary data.</text>
</comment>
<dbReference type="SUPFAM" id="SSF48452">
    <property type="entry name" value="TPR-like"/>
    <property type="match status" value="1"/>
</dbReference>
<evidence type="ECO:0000313" key="2">
    <source>
        <dbReference type="EMBL" id="NMO19691.1"/>
    </source>
</evidence>
<dbReference type="RefSeq" id="WP_169348932.1">
    <property type="nucleotide sequence ID" value="NZ_JABBJJ010000199.1"/>
</dbReference>
<name>A0A848LPS3_9BACT</name>
<dbReference type="Gene3D" id="1.25.40.10">
    <property type="entry name" value="Tetratricopeptide repeat domain"/>
    <property type="match status" value="1"/>
</dbReference>
<accession>A0A848LPS3</accession>
<dbReference type="AlphaFoldDB" id="A0A848LPS3"/>
<organism evidence="2 3">
    <name type="scientific">Pyxidicoccus fallax</name>
    <dbReference type="NCBI Taxonomy" id="394095"/>
    <lineage>
        <taxon>Bacteria</taxon>
        <taxon>Pseudomonadati</taxon>
        <taxon>Myxococcota</taxon>
        <taxon>Myxococcia</taxon>
        <taxon>Myxococcales</taxon>
        <taxon>Cystobacterineae</taxon>
        <taxon>Myxococcaceae</taxon>
        <taxon>Pyxidicoccus</taxon>
    </lineage>
</organism>
<keyword evidence="3" id="KW-1185">Reference proteome</keyword>
<protein>
    <submittedName>
        <fullName evidence="2">Tetratricopeptide repeat protein</fullName>
    </submittedName>
</protein>
<feature type="region of interest" description="Disordered" evidence="1">
    <location>
        <begin position="108"/>
        <end position="149"/>
    </location>
</feature>